<keyword evidence="3" id="KW-0808">Transferase</keyword>
<keyword evidence="4" id="KW-1185">Reference proteome</keyword>
<reference evidence="3 4" key="1">
    <citation type="submission" date="2019-03" db="EMBL/GenBank/DDBJ databases">
        <title>Genomic Encyclopedia of Type Strains, Phase IV (KMG-IV): sequencing the most valuable type-strain genomes for metagenomic binning, comparative biology and taxonomic classification.</title>
        <authorList>
            <person name="Goeker M."/>
        </authorList>
    </citation>
    <scope>NUCLEOTIDE SEQUENCE [LARGE SCALE GENOMIC DNA]</scope>
    <source>
        <strain evidence="3 4">DSM 24830</strain>
    </source>
</reference>
<dbReference type="OrthoDB" id="8523124at2"/>
<gene>
    <name evidence="3" type="ORF">EV695_3724</name>
</gene>
<feature type="domain" description="Glycosyl transferase family 1" evidence="1">
    <location>
        <begin position="191"/>
        <end position="324"/>
    </location>
</feature>
<sequence length="374" mass="41979">MTKQLTILQLLPDLESGGVEKGTLEVAKAIVDAGHRSIVMSAGGRLVKRLEEEGSEHIFWDLGKKSPLTFLQGTKLRAWLQQNKIDIIHARSRMPAWVAWLAWRKMPSNNRPHFITTMHGLNSVSRYSKIMTYGEKVIAVSDTVKSYILDKYPETNEDKIITIARGIDIKEFPFHYQPEAEWLAAWYQEYPQTQGKWVITLPGRLTRLKGHNDFLDVLNTLKSENLNVHGLIVGGEDPKRKQYAQELYARVKSDGLDDYVTFAGYRSDMKEIYAISNAVLSLSTQPESFGRTAVEAISLGTPVIAYNHGGVGETMGQVYPAGLVGLNDTEETAIRCKQLYNGNIQAPQGELAVYSKQEMLDKTLALYDALSEKN</sequence>
<dbReference type="PANTHER" id="PTHR12526:SF638">
    <property type="entry name" value="SPORE COAT PROTEIN SA"/>
    <property type="match status" value="1"/>
</dbReference>
<dbReference type="GO" id="GO:1901135">
    <property type="term" value="P:carbohydrate derivative metabolic process"/>
    <property type="evidence" value="ECO:0007669"/>
    <property type="project" value="UniProtKB-ARBA"/>
</dbReference>
<proteinExistence type="predicted"/>
<organism evidence="3 4">
    <name type="scientific">Cocleimonas flava</name>
    <dbReference type="NCBI Taxonomy" id="634765"/>
    <lineage>
        <taxon>Bacteria</taxon>
        <taxon>Pseudomonadati</taxon>
        <taxon>Pseudomonadota</taxon>
        <taxon>Gammaproteobacteria</taxon>
        <taxon>Thiotrichales</taxon>
        <taxon>Thiotrichaceae</taxon>
        <taxon>Cocleimonas</taxon>
    </lineage>
</organism>
<dbReference type="RefSeq" id="WP_131907480.1">
    <property type="nucleotide sequence ID" value="NZ_BAAAFU010000007.1"/>
</dbReference>
<name>A0A4R1ENY8_9GAMM</name>
<dbReference type="PANTHER" id="PTHR12526">
    <property type="entry name" value="GLYCOSYLTRANSFERASE"/>
    <property type="match status" value="1"/>
</dbReference>
<evidence type="ECO:0000259" key="1">
    <source>
        <dbReference type="Pfam" id="PF00534"/>
    </source>
</evidence>
<evidence type="ECO:0000313" key="3">
    <source>
        <dbReference type="EMBL" id="TCJ82986.1"/>
    </source>
</evidence>
<accession>A0A4R1ENY8</accession>
<evidence type="ECO:0000313" key="4">
    <source>
        <dbReference type="Proteomes" id="UP000294887"/>
    </source>
</evidence>
<dbReference type="InterPro" id="IPR028098">
    <property type="entry name" value="Glyco_trans_4-like_N"/>
</dbReference>
<feature type="domain" description="Glycosyltransferase subfamily 4-like N-terminal" evidence="2">
    <location>
        <begin position="17"/>
        <end position="170"/>
    </location>
</feature>
<dbReference type="Pfam" id="PF00534">
    <property type="entry name" value="Glycos_transf_1"/>
    <property type="match status" value="1"/>
</dbReference>
<dbReference type="Pfam" id="PF13439">
    <property type="entry name" value="Glyco_transf_4"/>
    <property type="match status" value="1"/>
</dbReference>
<dbReference type="Gene3D" id="3.40.50.2000">
    <property type="entry name" value="Glycogen Phosphorylase B"/>
    <property type="match status" value="2"/>
</dbReference>
<dbReference type="AlphaFoldDB" id="A0A4R1ENY8"/>
<dbReference type="Proteomes" id="UP000294887">
    <property type="component" value="Unassembled WGS sequence"/>
</dbReference>
<evidence type="ECO:0000259" key="2">
    <source>
        <dbReference type="Pfam" id="PF13439"/>
    </source>
</evidence>
<dbReference type="CDD" id="cd03819">
    <property type="entry name" value="GT4_WavL-like"/>
    <property type="match status" value="1"/>
</dbReference>
<protein>
    <submittedName>
        <fullName evidence="3">Glycosyltransferase involved in cell wall biosynthesis</fullName>
    </submittedName>
</protein>
<dbReference type="InterPro" id="IPR001296">
    <property type="entry name" value="Glyco_trans_1"/>
</dbReference>
<dbReference type="GO" id="GO:0016757">
    <property type="term" value="F:glycosyltransferase activity"/>
    <property type="evidence" value="ECO:0007669"/>
    <property type="project" value="InterPro"/>
</dbReference>
<dbReference type="EMBL" id="SMFQ01000005">
    <property type="protein sequence ID" value="TCJ82986.1"/>
    <property type="molecule type" value="Genomic_DNA"/>
</dbReference>
<comment type="caution">
    <text evidence="3">The sequence shown here is derived from an EMBL/GenBank/DDBJ whole genome shotgun (WGS) entry which is preliminary data.</text>
</comment>
<dbReference type="SUPFAM" id="SSF53756">
    <property type="entry name" value="UDP-Glycosyltransferase/glycogen phosphorylase"/>
    <property type="match status" value="1"/>
</dbReference>